<dbReference type="InParanoid" id="A0A0V0QBH1"/>
<evidence type="ECO:0000256" key="1">
    <source>
        <dbReference type="SAM" id="Coils"/>
    </source>
</evidence>
<dbReference type="AlphaFoldDB" id="A0A0V0QBH1"/>
<dbReference type="Proteomes" id="UP000054937">
    <property type="component" value="Unassembled WGS sequence"/>
</dbReference>
<accession>A0A0V0QBH1</accession>
<name>A0A0V0QBH1_PSEPJ</name>
<proteinExistence type="predicted"/>
<gene>
    <name evidence="2" type="ORF">PPERSA_03771</name>
</gene>
<dbReference type="EMBL" id="LDAU01000207">
    <property type="protein sequence ID" value="KRW99596.1"/>
    <property type="molecule type" value="Genomic_DNA"/>
</dbReference>
<evidence type="ECO:0000313" key="2">
    <source>
        <dbReference type="EMBL" id="KRW99596.1"/>
    </source>
</evidence>
<feature type="coiled-coil region" evidence="1">
    <location>
        <begin position="57"/>
        <end position="84"/>
    </location>
</feature>
<keyword evidence="3" id="KW-1185">Reference proteome</keyword>
<keyword evidence="1" id="KW-0175">Coiled coil</keyword>
<reference evidence="2 3" key="1">
    <citation type="journal article" date="2015" name="Sci. Rep.">
        <title>Genome of the facultative scuticociliatosis pathogen Pseudocohnilembus persalinus provides insight into its virulence through horizontal gene transfer.</title>
        <authorList>
            <person name="Xiong J."/>
            <person name="Wang G."/>
            <person name="Cheng J."/>
            <person name="Tian M."/>
            <person name="Pan X."/>
            <person name="Warren A."/>
            <person name="Jiang C."/>
            <person name="Yuan D."/>
            <person name="Miao W."/>
        </authorList>
    </citation>
    <scope>NUCLEOTIDE SEQUENCE [LARGE SCALE GENOMIC DNA]</scope>
    <source>
        <strain evidence="2">36N120E</strain>
    </source>
</reference>
<protein>
    <submittedName>
        <fullName evidence="2">Uncharacterized protein</fullName>
    </submittedName>
</protein>
<sequence length="159" mass="18194">MSMSQTGISRQTNRSNRVEDMVYNNNSQSIGGPVSNWGTSNQTTTIKGRIGILEELVRTVSTELETHRKELKDLIKDKNIIENLLVKKMHDTHSVLANEILRLDDENRRHINYMDQEENRVQGLIGKMSLDSKALGQTLTQIDKRITELEFQLGNTEQN</sequence>
<evidence type="ECO:0000313" key="3">
    <source>
        <dbReference type="Proteomes" id="UP000054937"/>
    </source>
</evidence>
<comment type="caution">
    <text evidence="2">The sequence shown here is derived from an EMBL/GenBank/DDBJ whole genome shotgun (WGS) entry which is preliminary data.</text>
</comment>
<organism evidence="2 3">
    <name type="scientific">Pseudocohnilembus persalinus</name>
    <name type="common">Ciliate</name>
    <dbReference type="NCBI Taxonomy" id="266149"/>
    <lineage>
        <taxon>Eukaryota</taxon>
        <taxon>Sar</taxon>
        <taxon>Alveolata</taxon>
        <taxon>Ciliophora</taxon>
        <taxon>Intramacronucleata</taxon>
        <taxon>Oligohymenophorea</taxon>
        <taxon>Scuticociliatia</taxon>
        <taxon>Philasterida</taxon>
        <taxon>Pseudocohnilembidae</taxon>
        <taxon>Pseudocohnilembus</taxon>
    </lineage>
</organism>